<name>A0A162TVX7_MUCCL</name>
<dbReference type="EMBL" id="AMYB01000001">
    <property type="protein sequence ID" value="OAD07592.1"/>
    <property type="molecule type" value="Genomic_DNA"/>
</dbReference>
<dbReference type="AlphaFoldDB" id="A0A162TVX7"/>
<dbReference type="InterPro" id="IPR032675">
    <property type="entry name" value="LRR_dom_sf"/>
</dbReference>
<dbReference type="VEuPathDB" id="FungiDB:MUCCIDRAFT_157863"/>
<feature type="domain" description="F-box" evidence="1">
    <location>
        <begin position="3"/>
        <end position="32"/>
    </location>
</feature>
<accession>A0A162TVX7</accession>
<keyword evidence="3" id="KW-1185">Reference proteome</keyword>
<dbReference type="InterPro" id="IPR001810">
    <property type="entry name" value="F-box_dom"/>
</dbReference>
<sequence>MLIPFEVIRHISRYLSTKETLECLSVCKNWHRPMFESLFNSVTIKTCRSFRAFLYVIAHHELTPGKFVKTLELYIEDFNERPVTFTEFELLSRYCSNLNELMFSHNKYWRCMNDLDLSTTWLHLRKVPISRNRVSLEVCTKLKDRLEQVALYAQDKSILSFMTTSPKCPRLLKMDVATCHLLLTIDGVRLIHNCAPLLRELNLMVCMENISDPPPALPLLDRHMNHVQELKCLIHHPDSAWFSIVKSTYYDINKLTMIISNITPRHAGYTARQHTKFEIVRSLIDLIKSTTIRELEMDFKFVDDISFLQAATATLLYDQCNNLATTMPVSVNASFVAPGDFDCHHRFLAKLTTPEPYEHEKRAHHQLEYRFIREFDEDGDEHNVSELDLLAYTIIRPINKLVTELSLNIGIGGDFLWYNVVTTKRCVCFGQVLSYFANLESLTLSSDLYGLSGSSLQSDIKFTVSSPVKNIKHQSLTALTVKNISIEKCVYQYLFKNCTQLSTLKLIDCQIDYETTLILECLSLESDVLLEISQDASKTTMI</sequence>
<evidence type="ECO:0000259" key="1">
    <source>
        <dbReference type="Pfam" id="PF00646"/>
    </source>
</evidence>
<organism evidence="2 3">
    <name type="scientific">Mucor lusitanicus CBS 277.49</name>
    <dbReference type="NCBI Taxonomy" id="747725"/>
    <lineage>
        <taxon>Eukaryota</taxon>
        <taxon>Fungi</taxon>
        <taxon>Fungi incertae sedis</taxon>
        <taxon>Mucoromycota</taxon>
        <taxon>Mucoromycotina</taxon>
        <taxon>Mucoromycetes</taxon>
        <taxon>Mucorales</taxon>
        <taxon>Mucorineae</taxon>
        <taxon>Mucoraceae</taxon>
        <taxon>Mucor</taxon>
    </lineage>
</organism>
<protein>
    <recommendedName>
        <fullName evidence="1">F-box domain-containing protein</fullName>
    </recommendedName>
</protein>
<gene>
    <name evidence="2" type="ORF">MUCCIDRAFT_157863</name>
</gene>
<dbReference type="OrthoDB" id="2241374at2759"/>
<proteinExistence type="predicted"/>
<dbReference type="SUPFAM" id="SSF52047">
    <property type="entry name" value="RNI-like"/>
    <property type="match status" value="1"/>
</dbReference>
<dbReference type="Proteomes" id="UP000077051">
    <property type="component" value="Unassembled WGS sequence"/>
</dbReference>
<comment type="caution">
    <text evidence="2">The sequence shown here is derived from an EMBL/GenBank/DDBJ whole genome shotgun (WGS) entry which is preliminary data.</text>
</comment>
<reference evidence="2 3" key="1">
    <citation type="submission" date="2015-06" db="EMBL/GenBank/DDBJ databases">
        <title>Expansion of signal transduction pathways in fungi by whole-genome duplication.</title>
        <authorList>
            <consortium name="DOE Joint Genome Institute"/>
            <person name="Corrochano L.M."/>
            <person name="Kuo A."/>
            <person name="Marcet-Houben M."/>
            <person name="Polaino S."/>
            <person name="Salamov A."/>
            <person name="Villalobos J.M."/>
            <person name="Alvarez M.I."/>
            <person name="Avalos J."/>
            <person name="Benito E.P."/>
            <person name="Benoit I."/>
            <person name="Burger G."/>
            <person name="Camino L.P."/>
            <person name="Canovas D."/>
            <person name="Cerda-Olmedo E."/>
            <person name="Cheng J.-F."/>
            <person name="Dominguez A."/>
            <person name="Elias M."/>
            <person name="Eslava A.P."/>
            <person name="Glaser F."/>
            <person name="Grimwood J."/>
            <person name="Gutierrez G."/>
            <person name="Heitman J."/>
            <person name="Henrissat B."/>
            <person name="Iturriaga E.A."/>
            <person name="Lang B.F."/>
            <person name="Lavin J.L."/>
            <person name="Lee S."/>
            <person name="Li W."/>
            <person name="Lindquist E."/>
            <person name="Lopez-Garcia S."/>
            <person name="Luque E.M."/>
            <person name="Marcos A.T."/>
            <person name="Martin J."/>
            <person name="Mccluskey K."/>
            <person name="Medina H.R."/>
            <person name="Miralles-Duran A."/>
            <person name="Miyazaki A."/>
            <person name="Munoz-Torres E."/>
            <person name="Oguiza J.A."/>
            <person name="Ohm R."/>
            <person name="Olmedo M."/>
            <person name="Orejas M."/>
            <person name="Ortiz-Castellanos L."/>
            <person name="Pisabarro A.G."/>
            <person name="Rodriguez-Romero J."/>
            <person name="Ruiz-Herrera J."/>
            <person name="Ruiz-Vazquez R."/>
            <person name="Sanz C."/>
            <person name="Schackwitz W."/>
            <person name="Schmutz J."/>
            <person name="Shahriari M."/>
            <person name="Shelest E."/>
            <person name="Silva-Franco F."/>
            <person name="Soanes D."/>
            <person name="Syed K."/>
            <person name="Tagua V.G."/>
            <person name="Talbot N.J."/>
            <person name="Thon M."/>
            <person name="De Vries R.P."/>
            <person name="Wiebenga A."/>
            <person name="Yadav J.S."/>
            <person name="Braun E.L."/>
            <person name="Baker S."/>
            <person name="Garre V."/>
            <person name="Horwitz B."/>
            <person name="Torres-Martinez S."/>
            <person name="Idnurm A."/>
            <person name="Herrera-Estrella A."/>
            <person name="Gabaldon T."/>
            <person name="Grigoriev I.V."/>
        </authorList>
    </citation>
    <scope>NUCLEOTIDE SEQUENCE [LARGE SCALE GENOMIC DNA]</scope>
    <source>
        <strain evidence="2 3">CBS 277.49</strain>
    </source>
</reference>
<dbReference type="Pfam" id="PF00646">
    <property type="entry name" value="F-box"/>
    <property type="match status" value="1"/>
</dbReference>
<dbReference type="InterPro" id="IPR036047">
    <property type="entry name" value="F-box-like_dom_sf"/>
</dbReference>
<evidence type="ECO:0000313" key="3">
    <source>
        <dbReference type="Proteomes" id="UP000077051"/>
    </source>
</evidence>
<dbReference type="Gene3D" id="3.80.10.10">
    <property type="entry name" value="Ribonuclease Inhibitor"/>
    <property type="match status" value="1"/>
</dbReference>
<evidence type="ECO:0000313" key="2">
    <source>
        <dbReference type="EMBL" id="OAD07592.1"/>
    </source>
</evidence>
<dbReference type="SUPFAM" id="SSF81383">
    <property type="entry name" value="F-box domain"/>
    <property type="match status" value="1"/>
</dbReference>